<keyword evidence="6" id="KW-1185">Reference proteome</keyword>
<dbReference type="InterPro" id="IPR011990">
    <property type="entry name" value="TPR-like_helical_dom_sf"/>
</dbReference>
<protein>
    <submittedName>
        <fullName evidence="5">LuxR family transcriptional regulator</fullName>
    </submittedName>
</protein>
<dbReference type="AlphaFoldDB" id="A0A4R5AMA0"/>
<dbReference type="InterPro" id="IPR027417">
    <property type="entry name" value="P-loop_NTPase"/>
</dbReference>
<dbReference type="InterPro" id="IPR041664">
    <property type="entry name" value="AAA_16"/>
</dbReference>
<dbReference type="Pfam" id="PF00196">
    <property type="entry name" value="GerE"/>
    <property type="match status" value="1"/>
</dbReference>
<comment type="caution">
    <text evidence="5">The sequence shown here is derived from an EMBL/GenBank/DDBJ whole genome shotgun (WGS) entry which is preliminary data.</text>
</comment>
<dbReference type="PANTHER" id="PTHR16305">
    <property type="entry name" value="TESTICULAR SOLUBLE ADENYLYL CYCLASE"/>
    <property type="match status" value="1"/>
</dbReference>
<dbReference type="RefSeq" id="WP_132101165.1">
    <property type="nucleotide sequence ID" value="NZ_SMLB01000001.1"/>
</dbReference>
<feature type="domain" description="HTH luxR-type" evidence="4">
    <location>
        <begin position="903"/>
        <end position="967"/>
    </location>
</feature>
<dbReference type="SUPFAM" id="SSF46894">
    <property type="entry name" value="C-terminal effector domain of the bipartite response regulators"/>
    <property type="match status" value="1"/>
</dbReference>
<dbReference type="GO" id="GO:0005737">
    <property type="term" value="C:cytoplasm"/>
    <property type="evidence" value="ECO:0007669"/>
    <property type="project" value="TreeGrafter"/>
</dbReference>
<keyword evidence="2" id="KW-0067">ATP-binding</keyword>
<dbReference type="InterPro" id="IPR036388">
    <property type="entry name" value="WH-like_DNA-bd_sf"/>
</dbReference>
<dbReference type="OrthoDB" id="5476461at2"/>
<evidence type="ECO:0000259" key="4">
    <source>
        <dbReference type="PROSITE" id="PS50043"/>
    </source>
</evidence>
<dbReference type="PANTHER" id="PTHR16305:SF35">
    <property type="entry name" value="TRANSCRIPTIONAL ACTIVATOR DOMAIN"/>
    <property type="match status" value="1"/>
</dbReference>
<organism evidence="5 6">
    <name type="scientific">Jiangella aurantiaca</name>
    <dbReference type="NCBI Taxonomy" id="2530373"/>
    <lineage>
        <taxon>Bacteria</taxon>
        <taxon>Bacillati</taxon>
        <taxon>Actinomycetota</taxon>
        <taxon>Actinomycetes</taxon>
        <taxon>Jiangellales</taxon>
        <taxon>Jiangellaceae</taxon>
        <taxon>Jiangella</taxon>
    </lineage>
</organism>
<sequence length="967" mass="101589">MAETSDAPHRLVAPAIVGRDGELRRAVEAVIASPALVVIAGEAGIGKTRLVSELAAAATRAGRRPLPGRCHALREPFPLGPVIEAVRGLGDDLGDLDLSPVAGALRPFLPELGHVLPPAPEPLGDRAAERHRVFRGFVDVFASAGPAVLILEDLHWAEEQTGDFVGYLLAESLPELSVVVTYRPESVDPRVRALAAGLPAGTGLANVTLAPLGPADVGALAASIIGVDAVSGEFASYLCERTSGLPFAVEELVALLQERGTLVQRRGGGWARRALDELDVPTRIRDSVLERVARLGGAARQVAEAAAVLQVPVPLSLLVATAPLERAEALHAVGEALESGVLAEHGDALGFRHPLAAQAVYEELAGPRRLLLHDRAATELAAAAPAPAGQLAHHLRHAGRLDEWVAAAERAAEQAFELSNDAEAVRILEDVLRHAPASPERRGRLAVLLGEAAVEAGRAQDAAHLLSAVLEEDDLPAPVRGELRFRLGGLLHDAGSELLRAHQLFADAVADLDHRPDLKAWAMVVLGIPMAGDGDPAEHRAWLRRALTVVPEIPDHAFQVFLLGKIAMVQVPTGDPAWRDTAGRVERQTGGDPHHRREINAYWSIGTQATYAGHHELADRLLTAGLTAAAGGEGARIETRMERSLRSGLVLLRYCQGSWDGLADDAAVLMDELAGNPRARIDGEAAAACLALARGDLDGAAAALTAAVDLADELSGFDLLPIPAAALFRLAVARGEADTVLDRGRRLLAAAEPKGVLAPAVRVLPAVAEAMVAAGRPAEAERTVRSFAARIDGLDAPLAPAALAHAEGFVRLGRDDPAGAADRFAAAAARYAPLRAPYEAAQARELAATALLTSWPSAPDAGAALLAALAAYRDLGAEWDAGRATSAARRHGLSVPARHRGGRRGYGSQLSPREREVAELAAKGRSNKEIAAELYLSVNTVARHITTAMRKLGVRSRAAIAHQLDQN</sequence>
<dbReference type="GO" id="GO:0004016">
    <property type="term" value="F:adenylate cyclase activity"/>
    <property type="evidence" value="ECO:0007669"/>
    <property type="project" value="TreeGrafter"/>
</dbReference>
<feature type="compositionally biased region" description="Basic residues" evidence="3">
    <location>
        <begin position="893"/>
        <end position="903"/>
    </location>
</feature>
<feature type="region of interest" description="Disordered" evidence="3">
    <location>
        <begin position="893"/>
        <end position="914"/>
    </location>
</feature>
<dbReference type="CDD" id="cd06170">
    <property type="entry name" value="LuxR_C_like"/>
    <property type="match status" value="1"/>
</dbReference>
<reference evidence="5 6" key="1">
    <citation type="submission" date="2019-02" db="EMBL/GenBank/DDBJ databases">
        <title>Draft genome sequences of novel Actinobacteria.</title>
        <authorList>
            <person name="Sahin N."/>
            <person name="Ay H."/>
            <person name="Saygin H."/>
        </authorList>
    </citation>
    <scope>NUCLEOTIDE SEQUENCE [LARGE SCALE GENOMIC DNA]</scope>
    <source>
        <strain evidence="5 6">8K307</strain>
    </source>
</reference>
<keyword evidence="1" id="KW-0547">Nucleotide-binding</keyword>
<dbReference type="GO" id="GO:0006355">
    <property type="term" value="P:regulation of DNA-templated transcription"/>
    <property type="evidence" value="ECO:0007669"/>
    <property type="project" value="InterPro"/>
</dbReference>
<evidence type="ECO:0000313" key="6">
    <source>
        <dbReference type="Proteomes" id="UP000295217"/>
    </source>
</evidence>
<dbReference type="PROSITE" id="PS50043">
    <property type="entry name" value="HTH_LUXR_2"/>
    <property type="match status" value="1"/>
</dbReference>
<evidence type="ECO:0000313" key="5">
    <source>
        <dbReference type="EMBL" id="TDD73095.1"/>
    </source>
</evidence>
<evidence type="ECO:0000256" key="1">
    <source>
        <dbReference type="ARBA" id="ARBA00022741"/>
    </source>
</evidence>
<name>A0A4R5AMA0_9ACTN</name>
<accession>A0A4R5AMA0</accession>
<evidence type="ECO:0000256" key="2">
    <source>
        <dbReference type="ARBA" id="ARBA00022840"/>
    </source>
</evidence>
<dbReference type="GO" id="GO:0005524">
    <property type="term" value="F:ATP binding"/>
    <property type="evidence" value="ECO:0007669"/>
    <property type="project" value="UniProtKB-KW"/>
</dbReference>
<dbReference type="Pfam" id="PF13191">
    <property type="entry name" value="AAA_16"/>
    <property type="match status" value="1"/>
</dbReference>
<proteinExistence type="predicted"/>
<dbReference type="SUPFAM" id="SSF48452">
    <property type="entry name" value="TPR-like"/>
    <property type="match status" value="1"/>
</dbReference>
<dbReference type="SMART" id="SM00421">
    <property type="entry name" value="HTH_LUXR"/>
    <property type="match status" value="1"/>
</dbReference>
<dbReference type="GO" id="GO:0003677">
    <property type="term" value="F:DNA binding"/>
    <property type="evidence" value="ECO:0007669"/>
    <property type="project" value="InterPro"/>
</dbReference>
<gene>
    <name evidence="5" type="ORF">E1262_01000</name>
</gene>
<dbReference type="InterPro" id="IPR016032">
    <property type="entry name" value="Sig_transdc_resp-reg_C-effctor"/>
</dbReference>
<dbReference type="Gene3D" id="1.10.10.10">
    <property type="entry name" value="Winged helix-like DNA-binding domain superfamily/Winged helix DNA-binding domain"/>
    <property type="match status" value="1"/>
</dbReference>
<dbReference type="EMBL" id="SMLB01000001">
    <property type="protein sequence ID" value="TDD73095.1"/>
    <property type="molecule type" value="Genomic_DNA"/>
</dbReference>
<dbReference type="InterPro" id="IPR000792">
    <property type="entry name" value="Tscrpt_reg_LuxR_C"/>
</dbReference>
<dbReference type="PRINTS" id="PR00038">
    <property type="entry name" value="HTHLUXR"/>
</dbReference>
<dbReference type="Proteomes" id="UP000295217">
    <property type="component" value="Unassembled WGS sequence"/>
</dbReference>
<evidence type="ECO:0000256" key="3">
    <source>
        <dbReference type="SAM" id="MobiDB-lite"/>
    </source>
</evidence>
<dbReference type="SUPFAM" id="SSF52540">
    <property type="entry name" value="P-loop containing nucleoside triphosphate hydrolases"/>
    <property type="match status" value="1"/>
</dbReference>